<proteinExistence type="predicted"/>
<sequence>MSIGLGVVLFVIGAILAFALHVEVDWISLPLVGYILMAAGVVVFILGLAFLMRRRKTISTSHTSVDPRSGEAIRRDETSAPDDGV</sequence>
<keyword evidence="2" id="KW-0472">Membrane</keyword>
<feature type="domain" description="DUF6458" evidence="3">
    <location>
        <begin position="1"/>
        <end position="64"/>
    </location>
</feature>
<evidence type="ECO:0000256" key="1">
    <source>
        <dbReference type="SAM" id="MobiDB-lite"/>
    </source>
</evidence>
<reference evidence="5" key="1">
    <citation type="journal article" date="2019" name="Int. J. Syst. Evol. Microbiol.">
        <title>The Global Catalogue of Microorganisms (GCM) 10K type strain sequencing project: providing services to taxonomists for standard genome sequencing and annotation.</title>
        <authorList>
            <consortium name="The Broad Institute Genomics Platform"/>
            <consortium name="The Broad Institute Genome Sequencing Center for Infectious Disease"/>
            <person name="Wu L."/>
            <person name="Ma J."/>
        </authorList>
    </citation>
    <scope>NUCLEOTIDE SEQUENCE [LARGE SCALE GENOMIC DNA]</scope>
    <source>
        <strain evidence="5">JCM 16950</strain>
    </source>
</reference>
<dbReference type="Pfam" id="PF20059">
    <property type="entry name" value="DUF6458"/>
    <property type="match status" value="1"/>
</dbReference>
<evidence type="ECO:0000259" key="3">
    <source>
        <dbReference type="Pfam" id="PF20059"/>
    </source>
</evidence>
<evidence type="ECO:0000313" key="4">
    <source>
        <dbReference type="EMBL" id="GAA3762567.1"/>
    </source>
</evidence>
<dbReference type="Proteomes" id="UP001500540">
    <property type="component" value="Unassembled WGS sequence"/>
</dbReference>
<comment type="caution">
    <text evidence="4">The sequence shown here is derived from an EMBL/GenBank/DDBJ whole genome shotgun (WGS) entry which is preliminary data.</text>
</comment>
<dbReference type="InterPro" id="IPR045597">
    <property type="entry name" value="DUF6458"/>
</dbReference>
<accession>A0ABP7GJX4</accession>
<keyword evidence="5" id="KW-1185">Reference proteome</keyword>
<evidence type="ECO:0000313" key="5">
    <source>
        <dbReference type="Proteomes" id="UP001500540"/>
    </source>
</evidence>
<keyword evidence="2" id="KW-0812">Transmembrane</keyword>
<dbReference type="EMBL" id="BAABAF010000004">
    <property type="protein sequence ID" value="GAA3762567.1"/>
    <property type="molecule type" value="Genomic_DNA"/>
</dbReference>
<feature type="transmembrane region" description="Helical" evidence="2">
    <location>
        <begin position="29"/>
        <end position="51"/>
    </location>
</feature>
<gene>
    <name evidence="4" type="ORF">GCM10022240_13870</name>
</gene>
<evidence type="ECO:0000256" key="2">
    <source>
        <dbReference type="SAM" id="Phobius"/>
    </source>
</evidence>
<keyword evidence="2" id="KW-1133">Transmembrane helix</keyword>
<feature type="region of interest" description="Disordered" evidence="1">
    <location>
        <begin position="59"/>
        <end position="85"/>
    </location>
</feature>
<dbReference type="RefSeq" id="WP_344781921.1">
    <property type="nucleotide sequence ID" value="NZ_BAABAF010000004.1"/>
</dbReference>
<name>A0ABP7GJX4_9MICO</name>
<organism evidence="4 5">
    <name type="scientific">Microbacterium kribbense</name>
    <dbReference type="NCBI Taxonomy" id="433645"/>
    <lineage>
        <taxon>Bacteria</taxon>
        <taxon>Bacillati</taxon>
        <taxon>Actinomycetota</taxon>
        <taxon>Actinomycetes</taxon>
        <taxon>Micrococcales</taxon>
        <taxon>Microbacteriaceae</taxon>
        <taxon>Microbacterium</taxon>
    </lineage>
</organism>
<feature type="compositionally biased region" description="Basic and acidic residues" evidence="1">
    <location>
        <begin position="68"/>
        <end position="78"/>
    </location>
</feature>
<protein>
    <recommendedName>
        <fullName evidence="3">DUF6458 domain-containing protein</fullName>
    </recommendedName>
</protein>